<evidence type="ECO:0000256" key="7">
    <source>
        <dbReference type="SAM" id="MobiDB-lite"/>
    </source>
</evidence>
<feature type="compositionally biased region" description="Basic and acidic residues" evidence="7">
    <location>
        <begin position="113"/>
        <end position="128"/>
    </location>
</feature>
<dbReference type="EMBL" id="GBHO01045655">
    <property type="protein sequence ID" value="JAF97948.1"/>
    <property type="molecule type" value="Transcribed_RNA"/>
</dbReference>
<accession>A0A0A9VQ80</accession>
<keyword evidence="5" id="KW-0067">ATP-binding</keyword>
<dbReference type="GO" id="GO:0005745">
    <property type="term" value="C:m-AAA complex"/>
    <property type="evidence" value="ECO:0007669"/>
    <property type="project" value="TreeGrafter"/>
</dbReference>
<dbReference type="PANTHER" id="PTHR43655">
    <property type="entry name" value="ATP-DEPENDENT PROTEASE"/>
    <property type="match status" value="1"/>
</dbReference>
<evidence type="ECO:0000256" key="3">
    <source>
        <dbReference type="ARBA" id="ARBA00022741"/>
    </source>
</evidence>
<dbReference type="GO" id="GO:0046872">
    <property type="term" value="F:metal ion binding"/>
    <property type="evidence" value="ECO:0007669"/>
    <property type="project" value="UniProtKB-KW"/>
</dbReference>
<evidence type="ECO:0000256" key="1">
    <source>
        <dbReference type="ARBA" id="ARBA00001947"/>
    </source>
</evidence>
<dbReference type="PANTHER" id="PTHR43655:SF26">
    <property type="entry name" value="METALLOPEPTIDASE, PUTATIVE-RELATED"/>
    <property type="match status" value="1"/>
</dbReference>
<name>A0A0A9VQ80_LYGHE</name>
<reference evidence="8" key="1">
    <citation type="journal article" date="2014" name="PLoS ONE">
        <title>Transcriptome-Based Identification of ABC Transporters in the Western Tarnished Plant Bug Lygus hesperus.</title>
        <authorList>
            <person name="Hull J.J."/>
            <person name="Chaney K."/>
            <person name="Geib S.M."/>
            <person name="Fabrick J.A."/>
            <person name="Brent C.S."/>
            <person name="Walsh D."/>
            <person name="Lavine L.C."/>
        </authorList>
    </citation>
    <scope>NUCLEOTIDE SEQUENCE</scope>
</reference>
<dbReference type="Gene3D" id="1.10.8.60">
    <property type="match status" value="1"/>
</dbReference>
<comment type="cofactor">
    <cofactor evidence="1">
        <name>Zn(2+)</name>
        <dbReference type="ChEBI" id="CHEBI:29105"/>
    </cofactor>
</comment>
<protein>
    <submittedName>
        <fullName evidence="8">ATP-dependent zinc metalloprotease FtsH</fullName>
    </submittedName>
</protein>
<feature type="region of interest" description="Disordered" evidence="7">
    <location>
        <begin position="102"/>
        <end position="128"/>
    </location>
</feature>
<keyword evidence="2" id="KW-0479">Metal-binding</keyword>
<keyword evidence="3" id="KW-0547">Nucleotide-binding</keyword>
<evidence type="ECO:0000256" key="2">
    <source>
        <dbReference type="ARBA" id="ARBA00022723"/>
    </source>
</evidence>
<dbReference type="GO" id="GO:0005524">
    <property type="term" value="F:ATP binding"/>
    <property type="evidence" value="ECO:0007669"/>
    <property type="project" value="UniProtKB-KW"/>
</dbReference>
<evidence type="ECO:0000256" key="6">
    <source>
        <dbReference type="ARBA" id="ARBA00023049"/>
    </source>
</evidence>
<organism evidence="8">
    <name type="scientific">Lygus hesperus</name>
    <name type="common">Western plant bug</name>
    <dbReference type="NCBI Taxonomy" id="30085"/>
    <lineage>
        <taxon>Eukaryota</taxon>
        <taxon>Metazoa</taxon>
        <taxon>Ecdysozoa</taxon>
        <taxon>Arthropoda</taxon>
        <taxon>Hexapoda</taxon>
        <taxon>Insecta</taxon>
        <taxon>Pterygota</taxon>
        <taxon>Neoptera</taxon>
        <taxon>Paraneoptera</taxon>
        <taxon>Hemiptera</taxon>
        <taxon>Heteroptera</taxon>
        <taxon>Panheteroptera</taxon>
        <taxon>Cimicomorpha</taxon>
        <taxon>Miridae</taxon>
        <taxon>Mirini</taxon>
        <taxon>Lygus</taxon>
    </lineage>
</organism>
<keyword evidence="6 8" id="KW-0482">Metalloprotease</keyword>
<sequence>MPDLAARRELFVHYLNRVCTGDPAGRTLDANNKPILIPNINDSRTAISNVALADLLANRTPGLSPATIATVVNEAALQSGIAGKSLVDMPSIMEAVDNTLMGRKHRNRQSTNAERRTAIHEAGHALTA</sequence>
<dbReference type="InterPro" id="IPR050928">
    <property type="entry name" value="ATP-dep_Zn_Metalloprotease"/>
</dbReference>
<evidence type="ECO:0000313" key="8">
    <source>
        <dbReference type="EMBL" id="JAF97948.1"/>
    </source>
</evidence>
<dbReference type="GO" id="GO:0034982">
    <property type="term" value="P:mitochondrial protein processing"/>
    <property type="evidence" value="ECO:0007669"/>
    <property type="project" value="TreeGrafter"/>
</dbReference>
<keyword evidence="4" id="KW-0862">Zinc</keyword>
<evidence type="ECO:0000256" key="4">
    <source>
        <dbReference type="ARBA" id="ARBA00022833"/>
    </source>
</evidence>
<reference evidence="8" key="2">
    <citation type="submission" date="2014-07" db="EMBL/GenBank/DDBJ databases">
        <authorList>
            <person name="Hull J."/>
        </authorList>
    </citation>
    <scope>NUCLEOTIDE SEQUENCE</scope>
</reference>
<gene>
    <name evidence="8" type="primary">ftsH_5</name>
    <name evidence="8" type="ORF">CM83_3470</name>
</gene>
<dbReference type="AlphaFoldDB" id="A0A0A9VQ80"/>
<keyword evidence="8" id="KW-0645">Protease</keyword>
<dbReference type="GO" id="GO:0008237">
    <property type="term" value="F:metallopeptidase activity"/>
    <property type="evidence" value="ECO:0007669"/>
    <property type="project" value="UniProtKB-KW"/>
</dbReference>
<evidence type="ECO:0000256" key="5">
    <source>
        <dbReference type="ARBA" id="ARBA00022840"/>
    </source>
</evidence>
<keyword evidence="6 8" id="KW-0378">Hydrolase</keyword>
<proteinExistence type="predicted"/>